<reference evidence="1" key="1">
    <citation type="submission" date="2021-05" db="EMBL/GenBank/DDBJ databases">
        <authorList>
            <person name="Alioto T."/>
            <person name="Alioto T."/>
            <person name="Gomez Garrido J."/>
        </authorList>
    </citation>
    <scope>NUCLEOTIDE SEQUENCE</scope>
</reference>
<organism evidence="1">
    <name type="scientific">Cacopsylla melanoneura</name>
    <dbReference type="NCBI Taxonomy" id="428564"/>
    <lineage>
        <taxon>Eukaryota</taxon>
        <taxon>Metazoa</taxon>
        <taxon>Ecdysozoa</taxon>
        <taxon>Arthropoda</taxon>
        <taxon>Hexapoda</taxon>
        <taxon>Insecta</taxon>
        <taxon>Pterygota</taxon>
        <taxon>Neoptera</taxon>
        <taxon>Paraneoptera</taxon>
        <taxon>Hemiptera</taxon>
        <taxon>Sternorrhyncha</taxon>
        <taxon>Psylloidea</taxon>
        <taxon>Psyllidae</taxon>
        <taxon>Psyllinae</taxon>
        <taxon>Cacopsylla</taxon>
    </lineage>
</organism>
<name>A0A8D8M567_9HEMI</name>
<sequence>MLLDNLTGYHLSLRSSSKTTGKLCADLLYHHASQNLRSYHFICGNLPDVLVTPLLPRGPPWGPQTPTPVQQGSCRAPTLTKNLNSIWKKSTKKSVKYLKNGIHRSRKSRSMLSN</sequence>
<accession>A0A8D8M567</accession>
<dbReference type="AlphaFoldDB" id="A0A8D8M567"/>
<protein>
    <submittedName>
        <fullName evidence="1">Uncharacterized protein</fullName>
    </submittedName>
</protein>
<proteinExistence type="predicted"/>
<dbReference type="EMBL" id="HBUF01041296">
    <property type="protein sequence ID" value="CAG6618195.1"/>
    <property type="molecule type" value="Transcribed_RNA"/>
</dbReference>
<dbReference type="EMBL" id="HBUF01041298">
    <property type="protein sequence ID" value="CAG6618198.1"/>
    <property type="molecule type" value="Transcribed_RNA"/>
</dbReference>
<evidence type="ECO:0000313" key="1">
    <source>
        <dbReference type="EMBL" id="CAG6618198.1"/>
    </source>
</evidence>